<keyword evidence="5" id="KW-0808">Transferase</keyword>
<evidence type="ECO:0000313" key="5">
    <source>
        <dbReference type="EMBL" id="MDX6848970.1"/>
    </source>
</evidence>
<gene>
    <name evidence="5" type="ORF">SCD92_06335</name>
</gene>
<feature type="transmembrane region" description="Helical" evidence="3">
    <location>
        <begin position="106"/>
        <end position="122"/>
    </location>
</feature>
<evidence type="ECO:0000256" key="1">
    <source>
        <dbReference type="ARBA" id="ARBA00012528"/>
    </source>
</evidence>
<dbReference type="RefSeq" id="WP_302723463.1">
    <property type="nucleotide sequence ID" value="NZ_JAULRU010000617.1"/>
</dbReference>
<dbReference type="InterPro" id="IPR029787">
    <property type="entry name" value="Nucleotide_cyclase"/>
</dbReference>
<dbReference type="Gene3D" id="3.30.70.270">
    <property type="match status" value="1"/>
</dbReference>
<dbReference type="CDD" id="cd01949">
    <property type="entry name" value="GGDEF"/>
    <property type="match status" value="1"/>
</dbReference>
<evidence type="ECO:0000256" key="3">
    <source>
        <dbReference type="SAM" id="Phobius"/>
    </source>
</evidence>
<dbReference type="Pfam" id="PF00990">
    <property type="entry name" value="GGDEF"/>
    <property type="match status" value="1"/>
</dbReference>
<name>A0ABU4RVS1_9GAMM</name>
<sequence>MIKLHKWKLLLIAVATNFTILLTLALGEIKVWGEIDWFDIVGEGGVSLLAALWLVFTLNSRPAGNVTNLLCLGLGFIFVGTFQDLLDEVIALPEGSFLRGGLESTLMPIGLLVLTFGLYHWHKEQLCFVEQRRRREQDIREYRWQDQLTDLGDARFLNQQLDQLLRQCRAARQPLALILLDLDQFNATNRAFGHKEGDRLLRELSELLILNLRRCDLLCRYAGDRFAIVLPNTPELLANELAGQLTRAVSSFAYKTNSGETIYHSASVGVAADNPDANKTVTEIATARLLAAKDRKKMESAA</sequence>
<keyword evidence="3" id="KW-0472">Membrane</keyword>
<dbReference type="GO" id="GO:0052621">
    <property type="term" value="F:diguanylate cyclase activity"/>
    <property type="evidence" value="ECO:0007669"/>
    <property type="project" value="UniProtKB-EC"/>
</dbReference>
<dbReference type="NCBIfam" id="TIGR00254">
    <property type="entry name" value="GGDEF"/>
    <property type="match status" value="1"/>
</dbReference>
<keyword evidence="3" id="KW-1133">Transmembrane helix</keyword>
<comment type="catalytic activity">
    <reaction evidence="2">
        <text>2 GTP = 3',3'-c-di-GMP + 2 diphosphate</text>
        <dbReference type="Rhea" id="RHEA:24898"/>
        <dbReference type="ChEBI" id="CHEBI:33019"/>
        <dbReference type="ChEBI" id="CHEBI:37565"/>
        <dbReference type="ChEBI" id="CHEBI:58805"/>
        <dbReference type="EC" id="2.7.7.65"/>
    </reaction>
</comment>
<reference evidence="5 6" key="1">
    <citation type="submission" date="2023-11" db="EMBL/GenBank/DDBJ databases">
        <title>Gilvimarinus fulvus sp. nov., isolated from the surface of Kelp.</title>
        <authorList>
            <person name="Sun Y.Y."/>
            <person name="Gong Y."/>
            <person name="Du Z.J."/>
        </authorList>
    </citation>
    <scope>NUCLEOTIDE SEQUENCE [LARGE SCALE GENOMIC DNA]</scope>
    <source>
        <strain evidence="5 6">SDUM040013</strain>
    </source>
</reference>
<dbReference type="InterPro" id="IPR000160">
    <property type="entry name" value="GGDEF_dom"/>
</dbReference>
<proteinExistence type="predicted"/>
<dbReference type="PANTHER" id="PTHR45138:SF9">
    <property type="entry name" value="DIGUANYLATE CYCLASE DGCM-RELATED"/>
    <property type="match status" value="1"/>
</dbReference>
<protein>
    <recommendedName>
        <fullName evidence="1">diguanylate cyclase</fullName>
        <ecNumber evidence="1">2.7.7.65</ecNumber>
    </recommendedName>
</protein>
<accession>A0ABU4RVS1</accession>
<feature type="transmembrane region" description="Helical" evidence="3">
    <location>
        <begin position="37"/>
        <end position="56"/>
    </location>
</feature>
<dbReference type="EMBL" id="JAXAFO010000008">
    <property type="protein sequence ID" value="MDX6848970.1"/>
    <property type="molecule type" value="Genomic_DNA"/>
</dbReference>
<comment type="caution">
    <text evidence="5">The sequence shown here is derived from an EMBL/GenBank/DDBJ whole genome shotgun (WGS) entry which is preliminary data.</text>
</comment>
<feature type="domain" description="GGDEF" evidence="4">
    <location>
        <begin position="173"/>
        <end position="302"/>
    </location>
</feature>
<dbReference type="EC" id="2.7.7.65" evidence="1"/>
<dbReference type="PROSITE" id="PS50887">
    <property type="entry name" value="GGDEF"/>
    <property type="match status" value="1"/>
</dbReference>
<evidence type="ECO:0000256" key="2">
    <source>
        <dbReference type="ARBA" id="ARBA00034247"/>
    </source>
</evidence>
<evidence type="ECO:0000313" key="6">
    <source>
        <dbReference type="Proteomes" id="UP001273505"/>
    </source>
</evidence>
<feature type="transmembrane region" description="Helical" evidence="3">
    <location>
        <begin position="68"/>
        <end position="86"/>
    </location>
</feature>
<dbReference type="PANTHER" id="PTHR45138">
    <property type="entry name" value="REGULATORY COMPONENTS OF SENSORY TRANSDUCTION SYSTEM"/>
    <property type="match status" value="1"/>
</dbReference>
<dbReference type="SUPFAM" id="SSF55073">
    <property type="entry name" value="Nucleotide cyclase"/>
    <property type="match status" value="1"/>
</dbReference>
<keyword evidence="3" id="KW-0812">Transmembrane</keyword>
<dbReference type="Proteomes" id="UP001273505">
    <property type="component" value="Unassembled WGS sequence"/>
</dbReference>
<evidence type="ECO:0000259" key="4">
    <source>
        <dbReference type="PROSITE" id="PS50887"/>
    </source>
</evidence>
<dbReference type="InterPro" id="IPR043128">
    <property type="entry name" value="Rev_trsase/Diguanyl_cyclase"/>
</dbReference>
<dbReference type="InterPro" id="IPR050469">
    <property type="entry name" value="Diguanylate_Cyclase"/>
</dbReference>
<keyword evidence="5" id="KW-0548">Nucleotidyltransferase</keyword>
<dbReference type="SMART" id="SM00267">
    <property type="entry name" value="GGDEF"/>
    <property type="match status" value="1"/>
</dbReference>
<keyword evidence="6" id="KW-1185">Reference proteome</keyword>
<organism evidence="5 6">
    <name type="scientific">Gilvimarinus gilvus</name>
    <dbReference type="NCBI Taxonomy" id="3058038"/>
    <lineage>
        <taxon>Bacteria</taxon>
        <taxon>Pseudomonadati</taxon>
        <taxon>Pseudomonadota</taxon>
        <taxon>Gammaproteobacteria</taxon>
        <taxon>Cellvibrionales</taxon>
        <taxon>Cellvibrionaceae</taxon>
        <taxon>Gilvimarinus</taxon>
    </lineage>
</organism>